<gene>
    <name evidence="1" type="ORF">M9H77_07254</name>
</gene>
<evidence type="ECO:0000313" key="2">
    <source>
        <dbReference type="Proteomes" id="UP001060085"/>
    </source>
</evidence>
<dbReference type="Proteomes" id="UP001060085">
    <property type="component" value="Linkage Group LG02"/>
</dbReference>
<dbReference type="EMBL" id="CM044702">
    <property type="protein sequence ID" value="KAI5676304.1"/>
    <property type="molecule type" value="Genomic_DNA"/>
</dbReference>
<organism evidence="1 2">
    <name type="scientific">Catharanthus roseus</name>
    <name type="common">Madagascar periwinkle</name>
    <name type="synonym">Vinca rosea</name>
    <dbReference type="NCBI Taxonomy" id="4058"/>
    <lineage>
        <taxon>Eukaryota</taxon>
        <taxon>Viridiplantae</taxon>
        <taxon>Streptophyta</taxon>
        <taxon>Embryophyta</taxon>
        <taxon>Tracheophyta</taxon>
        <taxon>Spermatophyta</taxon>
        <taxon>Magnoliopsida</taxon>
        <taxon>eudicotyledons</taxon>
        <taxon>Gunneridae</taxon>
        <taxon>Pentapetalae</taxon>
        <taxon>asterids</taxon>
        <taxon>lamiids</taxon>
        <taxon>Gentianales</taxon>
        <taxon>Apocynaceae</taxon>
        <taxon>Rauvolfioideae</taxon>
        <taxon>Vinceae</taxon>
        <taxon>Catharanthinae</taxon>
        <taxon>Catharanthus</taxon>
    </lineage>
</organism>
<name>A0ACC0BUM9_CATRO</name>
<proteinExistence type="predicted"/>
<accession>A0ACC0BUM9</accession>
<comment type="caution">
    <text evidence="1">The sequence shown here is derived from an EMBL/GenBank/DDBJ whole genome shotgun (WGS) entry which is preliminary data.</text>
</comment>
<reference evidence="2" key="1">
    <citation type="journal article" date="2023" name="Nat. Plants">
        <title>Single-cell RNA sequencing provides a high-resolution roadmap for understanding the multicellular compartmentation of specialized metabolism.</title>
        <authorList>
            <person name="Sun S."/>
            <person name="Shen X."/>
            <person name="Li Y."/>
            <person name="Li Y."/>
            <person name="Wang S."/>
            <person name="Li R."/>
            <person name="Zhang H."/>
            <person name="Shen G."/>
            <person name="Guo B."/>
            <person name="Wei J."/>
            <person name="Xu J."/>
            <person name="St-Pierre B."/>
            <person name="Chen S."/>
            <person name="Sun C."/>
        </authorList>
    </citation>
    <scope>NUCLEOTIDE SEQUENCE [LARGE SCALE GENOMIC DNA]</scope>
</reference>
<keyword evidence="2" id="KW-1185">Reference proteome</keyword>
<evidence type="ECO:0000313" key="1">
    <source>
        <dbReference type="EMBL" id="KAI5676304.1"/>
    </source>
</evidence>
<protein>
    <submittedName>
        <fullName evidence="1">Uncharacterized protein</fullName>
    </submittedName>
</protein>
<sequence>MHPSPIIPDFYQDSTTGLGSYRVGTTRHVLLIFSVDVSDAIYSSVTVQLPKVKREPLGAWILRAFTGSETNDDLIMRTREFGSCALPQLLEDIDVIRTYSWALGGARQIGGALALFVWFPYLDRGMVPSDLWQTSMFQEVDDMASLKVQTIIQRCMISIGGTLGCTPSQHDIQQTFPVQPRIAVPRSTYRIGVLVKLRGRS</sequence>